<evidence type="ECO:0000313" key="4">
    <source>
        <dbReference type="Proteomes" id="UP000574390"/>
    </source>
</evidence>
<organism evidence="3 4">
    <name type="scientific">Perkinsus olseni</name>
    <name type="common">Perkinsus atlanticus</name>
    <dbReference type="NCBI Taxonomy" id="32597"/>
    <lineage>
        <taxon>Eukaryota</taxon>
        <taxon>Sar</taxon>
        <taxon>Alveolata</taxon>
        <taxon>Perkinsozoa</taxon>
        <taxon>Perkinsea</taxon>
        <taxon>Perkinsida</taxon>
        <taxon>Perkinsidae</taxon>
        <taxon>Perkinsus</taxon>
    </lineage>
</organism>
<sequence>MPMGKLLLSLFIRQALSILTHMVNNHGMMRIISHMMIIIVTSSIIMIHPLQGCSRNNGGGGGTTSRPPTTGPPPTTIPPTTTAFPTSPPGTLFPTGLYSFIGDLVPGVQANISIDFPQEMDKINYVNVTVAAIHVYVAN</sequence>
<feature type="signal peptide" evidence="2">
    <location>
        <begin position="1"/>
        <end position="17"/>
    </location>
</feature>
<name>A0A7J6SRD8_PEROL</name>
<dbReference type="EMBL" id="JABANM010012738">
    <property type="protein sequence ID" value="KAF4735509.1"/>
    <property type="molecule type" value="Genomic_DNA"/>
</dbReference>
<dbReference type="AlphaFoldDB" id="A0A7J6SRD8"/>
<proteinExistence type="predicted"/>
<evidence type="ECO:0000313" key="3">
    <source>
        <dbReference type="EMBL" id="KAF4735509.1"/>
    </source>
</evidence>
<evidence type="ECO:0000256" key="2">
    <source>
        <dbReference type="SAM" id="SignalP"/>
    </source>
</evidence>
<gene>
    <name evidence="3" type="ORF">FOZ62_013698</name>
</gene>
<accession>A0A7J6SRD8</accession>
<feature type="non-terminal residue" evidence="3">
    <location>
        <position position="1"/>
    </location>
</feature>
<feature type="chain" id="PRO_5029796681" evidence="2">
    <location>
        <begin position="18"/>
        <end position="139"/>
    </location>
</feature>
<reference evidence="3 4" key="1">
    <citation type="submission" date="2020-04" db="EMBL/GenBank/DDBJ databases">
        <title>Perkinsus olseni comparative genomics.</title>
        <authorList>
            <person name="Bogema D.R."/>
        </authorList>
    </citation>
    <scope>NUCLEOTIDE SEQUENCE [LARGE SCALE GENOMIC DNA]</scope>
    <source>
        <strain evidence="3">ATCC PRA-205</strain>
    </source>
</reference>
<feature type="region of interest" description="Disordered" evidence="1">
    <location>
        <begin position="55"/>
        <end position="87"/>
    </location>
</feature>
<comment type="caution">
    <text evidence="3">The sequence shown here is derived from an EMBL/GenBank/DDBJ whole genome shotgun (WGS) entry which is preliminary data.</text>
</comment>
<protein>
    <submittedName>
        <fullName evidence="3">Uncharacterized protein</fullName>
    </submittedName>
</protein>
<evidence type="ECO:0000256" key="1">
    <source>
        <dbReference type="SAM" id="MobiDB-lite"/>
    </source>
</evidence>
<keyword evidence="2" id="KW-0732">Signal</keyword>
<dbReference type="Proteomes" id="UP000574390">
    <property type="component" value="Unassembled WGS sequence"/>
</dbReference>